<feature type="compositionally biased region" description="Pro residues" evidence="3">
    <location>
        <begin position="444"/>
        <end position="453"/>
    </location>
</feature>
<dbReference type="PANTHER" id="PTHR45725:SF18">
    <property type="entry name" value="ORC1-LIKE AAA ATPASE DOMAIN-CONTAINING PROTEIN"/>
    <property type="match status" value="1"/>
</dbReference>
<dbReference type="CDD" id="cd00051">
    <property type="entry name" value="EFh"/>
    <property type="match status" value="1"/>
</dbReference>
<name>A0A835W8L1_CHLIN</name>
<organism evidence="5 6">
    <name type="scientific">Chlamydomonas incerta</name>
    <dbReference type="NCBI Taxonomy" id="51695"/>
    <lineage>
        <taxon>Eukaryota</taxon>
        <taxon>Viridiplantae</taxon>
        <taxon>Chlorophyta</taxon>
        <taxon>core chlorophytes</taxon>
        <taxon>Chlorophyceae</taxon>
        <taxon>CS clade</taxon>
        <taxon>Chlamydomonadales</taxon>
        <taxon>Chlamydomonadaceae</taxon>
        <taxon>Chlamydomonas</taxon>
    </lineage>
</organism>
<feature type="compositionally biased region" description="Gly residues" evidence="3">
    <location>
        <begin position="2824"/>
        <end position="2835"/>
    </location>
</feature>
<feature type="compositionally biased region" description="Gly residues" evidence="3">
    <location>
        <begin position="2618"/>
        <end position="2635"/>
    </location>
</feature>
<feature type="compositionally biased region" description="Polar residues" evidence="3">
    <location>
        <begin position="2872"/>
        <end position="2882"/>
    </location>
</feature>
<dbReference type="GO" id="GO:0005509">
    <property type="term" value="F:calcium ion binding"/>
    <property type="evidence" value="ECO:0007669"/>
    <property type="project" value="InterPro"/>
</dbReference>
<feature type="compositionally biased region" description="Low complexity" evidence="3">
    <location>
        <begin position="2536"/>
        <end position="2576"/>
    </location>
</feature>
<keyword evidence="2" id="KW-0175">Coiled coil</keyword>
<feature type="region of interest" description="Disordered" evidence="3">
    <location>
        <begin position="1090"/>
        <end position="1136"/>
    </location>
</feature>
<reference evidence="5" key="1">
    <citation type="journal article" date="2020" name="bioRxiv">
        <title>Comparative genomics of Chlamydomonas.</title>
        <authorList>
            <person name="Craig R.J."/>
            <person name="Hasan A.R."/>
            <person name="Ness R.W."/>
            <person name="Keightley P.D."/>
        </authorList>
    </citation>
    <scope>NUCLEOTIDE SEQUENCE</scope>
    <source>
        <strain evidence="5">SAG 7.73</strain>
    </source>
</reference>
<feature type="compositionally biased region" description="Low complexity" evidence="3">
    <location>
        <begin position="454"/>
        <end position="465"/>
    </location>
</feature>
<gene>
    <name evidence="5" type="ORF">HXX76_003276</name>
</gene>
<accession>A0A835W8L1</accession>
<feature type="compositionally biased region" description="Gly residues" evidence="3">
    <location>
        <begin position="1363"/>
        <end position="1374"/>
    </location>
</feature>
<feature type="compositionally biased region" description="Gly residues" evidence="3">
    <location>
        <begin position="2651"/>
        <end position="2660"/>
    </location>
</feature>
<evidence type="ECO:0000313" key="6">
    <source>
        <dbReference type="Proteomes" id="UP000650467"/>
    </source>
</evidence>
<keyword evidence="6" id="KW-1185">Reference proteome</keyword>
<feature type="coiled-coil region" evidence="2">
    <location>
        <begin position="1209"/>
        <end position="1303"/>
    </location>
</feature>
<feature type="region of interest" description="Disordered" evidence="3">
    <location>
        <begin position="1348"/>
        <end position="1422"/>
    </location>
</feature>
<feature type="compositionally biased region" description="Low complexity" evidence="3">
    <location>
        <begin position="2750"/>
        <end position="2763"/>
    </location>
</feature>
<feature type="compositionally biased region" description="Gly residues" evidence="3">
    <location>
        <begin position="2764"/>
        <end position="2776"/>
    </location>
</feature>
<feature type="compositionally biased region" description="Pro residues" evidence="3">
    <location>
        <begin position="7"/>
        <end position="16"/>
    </location>
</feature>
<feature type="compositionally biased region" description="Low complexity" evidence="3">
    <location>
        <begin position="475"/>
        <end position="498"/>
    </location>
</feature>
<dbReference type="InterPro" id="IPR018247">
    <property type="entry name" value="EF_Hand_1_Ca_BS"/>
</dbReference>
<evidence type="ECO:0000256" key="3">
    <source>
        <dbReference type="SAM" id="MobiDB-lite"/>
    </source>
</evidence>
<feature type="region of interest" description="Disordered" evidence="3">
    <location>
        <begin position="45"/>
        <end position="64"/>
    </location>
</feature>
<dbReference type="Pfam" id="PF13202">
    <property type="entry name" value="EF-hand_5"/>
    <property type="match status" value="1"/>
</dbReference>
<feature type="region of interest" description="Disordered" evidence="3">
    <location>
        <begin position="431"/>
        <end position="498"/>
    </location>
</feature>
<evidence type="ECO:0000256" key="1">
    <source>
        <dbReference type="ARBA" id="ARBA00022837"/>
    </source>
</evidence>
<proteinExistence type="predicted"/>
<feature type="compositionally biased region" description="Low complexity" evidence="3">
    <location>
        <begin position="2497"/>
        <end position="2510"/>
    </location>
</feature>
<feature type="compositionally biased region" description="Low complexity" evidence="3">
    <location>
        <begin position="431"/>
        <end position="441"/>
    </location>
</feature>
<dbReference type="Proteomes" id="UP000650467">
    <property type="component" value="Unassembled WGS sequence"/>
</dbReference>
<feature type="compositionally biased region" description="Basic and acidic residues" evidence="3">
    <location>
        <begin position="2577"/>
        <end position="2590"/>
    </location>
</feature>
<feature type="region of interest" description="Disordered" evidence="3">
    <location>
        <begin position="1716"/>
        <end position="1748"/>
    </location>
</feature>
<feature type="compositionally biased region" description="Basic and acidic residues" evidence="3">
    <location>
        <begin position="47"/>
        <end position="57"/>
    </location>
</feature>
<dbReference type="EMBL" id="JAEHOC010000005">
    <property type="protein sequence ID" value="KAG2441658.1"/>
    <property type="molecule type" value="Genomic_DNA"/>
</dbReference>
<evidence type="ECO:0000256" key="2">
    <source>
        <dbReference type="SAM" id="Coils"/>
    </source>
</evidence>
<feature type="domain" description="EF-hand" evidence="4">
    <location>
        <begin position="2248"/>
        <end position="2283"/>
    </location>
</feature>
<comment type="caution">
    <text evidence="5">The sequence shown here is derived from an EMBL/GenBank/DDBJ whole genome shotgun (WGS) entry which is preliminary data.</text>
</comment>
<protein>
    <recommendedName>
        <fullName evidence="4">EF-hand domain-containing protein</fullName>
    </recommendedName>
</protein>
<feature type="compositionally biased region" description="Low complexity" evidence="3">
    <location>
        <begin position="2443"/>
        <end position="2464"/>
    </location>
</feature>
<dbReference type="InterPro" id="IPR002048">
    <property type="entry name" value="EF_hand_dom"/>
</dbReference>
<dbReference type="InterPro" id="IPR051425">
    <property type="entry name" value="Formin_Homology"/>
</dbReference>
<feature type="compositionally biased region" description="Low complexity" evidence="3">
    <location>
        <begin position="2681"/>
        <end position="2706"/>
    </location>
</feature>
<feature type="compositionally biased region" description="Low complexity" evidence="3">
    <location>
        <begin position="1098"/>
        <end position="1131"/>
    </location>
</feature>
<feature type="region of interest" description="Disordered" evidence="3">
    <location>
        <begin position="2046"/>
        <end position="2087"/>
    </location>
</feature>
<dbReference type="SMART" id="SM00054">
    <property type="entry name" value="EFh"/>
    <property type="match status" value="2"/>
</dbReference>
<feature type="region of interest" description="Disordered" evidence="3">
    <location>
        <begin position="1"/>
        <end position="31"/>
    </location>
</feature>
<dbReference type="OrthoDB" id="545114at2759"/>
<feature type="region of interest" description="Disordered" evidence="3">
    <location>
        <begin position="2648"/>
        <end position="2882"/>
    </location>
</feature>
<dbReference type="SUPFAM" id="SSF47473">
    <property type="entry name" value="EF-hand"/>
    <property type="match status" value="1"/>
</dbReference>
<feature type="region of interest" description="Disordered" evidence="3">
    <location>
        <begin position="389"/>
        <end position="411"/>
    </location>
</feature>
<feature type="compositionally biased region" description="Basic and acidic residues" evidence="3">
    <location>
        <begin position="2665"/>
        <end position="2679"/>
    </location>
</feature>
<feature type="compositionally biased region" description="Gly residues" evidence="3">
    <location>
        <begin position="1386"/>
        <end position="1406"/>
    </location>
</feature>
<feature type="region of interest" description="Disordered" evidence="3">
    <location>
        <begin position="651"/>
        <end position="678"/>
    </location>
</feature>
<feature type="compositionally biased region" description="Gly residues" evidence="3">
    <location>
        <begin position="392"/>
        <end position="405"/>
    </location>
</feature>
<feature type="region of interest" description="Disordered" evidence="3">
    <location>
        <begin position="2401"/>
        <end position="2635"/>
    </location>
</feature>
<sequence>MSQDAPLPDPPPPPPLEGEKAPLPAKLAGLQTALPQQDFQKIIVHGKPKEPDRERKAVFKPPNDQHLPTSRLKLFCFDKTTGKPLANVQVAVKTLPNNDPDKSKCVSNAFGNRAFSRKDGFVSCKVLAGYPYLISATASGYHDFGHMGEHLLLRPGDGEVAEAEVGLVPIRIAVVVTLRELRPVHHPDSMQRDVTGQVNPLYTLPKIDTRFGVPPQRVSFYSSEGIKMDFVATTVESQDVLVGWPGTLGGTAEAATCSLGIYSTDNDGHCFFYGPKVGGKRGNGRKPRDYSQIDVGRWEYTVKYHLRANWESPVCMLFEAYRRQVDYPAHVARYPPRADAKERLSGSPGKRRASLAALLPGSREELAASREALALAPVHEIMRASSAAGSVRGSGGAAGGGGGSGSAPTGVKNKEQLMSSFLESAAEVAAAASSGGSVADPNEPEAPPPPPPLEAQSPHASASAAGFGGGDGAEARSQAGASASGRGSGRAGSSRGRNAVAADARSAAAAAAAAAAGSELDPDEIKELAAELAVYPDNNIHNYLDPGEYKLQMKDPSRLLIFYTYSGDGEAAEINRAQNAVVPFTMQNTDDSFIHPRDGTILRPTQFPVQLYCRARPWFHIAVYDVESLEEVGTRYGLFFTIERITIHPAGTKARGSDGDGVSSGGGPGRRLKGAKDERNADVDAYLEKQKEKGKLAHLWAKAEVAEAEATGKQFLLPQDSEVVDPNVFAYKVEEVEVVSEVLYSGRLGASKDKMWMTPGDKYRLTVQMRTPFLDYDAVQVRVANWELEPFVFYAMRKVVLLVGVRESFSTAPMPGTEVVVEVREPPQPPRPPVVKPEWCEAPSAYAQRIIDQLIDYVVQNNREAMAVEKGPASEQRGYTDAEGLVSFEVPPESRVFVRAVNTVDFEATDSTREQLLTSEPEQFVGFQLERICRTAAVVLDAASGEGVPGFTLKGYDITDYVPDVPKEGSRKVRQLLDPDLLDDVDVEELGLEPFQTETTGPDGATMQPFCRRAGRVIKILVAASPRSHLMPSLVMPRSANALYVVTSDKHSVVFKAPSRPRVRIICHDTCTFEEVYGVRFRVMVRAIEAPPPPPENASGAGRRSGASSRIMSRAASRAGSRAGSQAPSRSISRTNSMRAGAATAAAAAAAVANAAAIGAAVAGIAAERAAEEADELPAAPPPPPALLAATSAAIAMLRDQQRDTVWQIEELERTMAELTARHDAEAADGSGSAEAAEAVAAQQRQLEPLVAGLKASLQRQQQQLDELLAAEAEAAAAAAAAAAVAEQAAADAAAAAAAAESEGAAVPGAGYNEAAAKALAAAGSFNPDAAMASGGLDAIFGTGTGGAPGGAPGARRKTSDSQGGGGSGSGAAGAGASLRTRLRGVGSGNGDGSATRGGAGGGGGAAAASRNMGLGARREEDEATLKRRAEEEAMMAVFDPAPEEEEPWGRVIWDSVTGLEENDSLILEEDAEVAVQIFPCWPYDVRSQMLKGRAVGHVGPPDFRFYLPRDGDAFRFWMERDKALPDFWDEQGAARLPYHPLARLQPLAPPHRLLARPHGEMKLLRPPAFDPNALADTVPAHTADTDPRGGSTAATPRVNFADVPLNIDDGGGQGSKPGQVPKLPLPAIKDTEEVRQLHRTVSAVQYDPNDANEDMNDLAWNQLRLSDASYLPLERTRLLQFLTKWGSFPHIQGGHCKACAGVDRAPDTNPLLLASAPPTPRFAGDTPRSGGGTARSGADDAAGVAPYGGHGPGHRGALYRSRLVPTLELAAQWVFDQRPAPRPEVPPHLRRFVPDRFARTHAIVAHSEAIYCKSPFFTWWLPNGGGVHVAVNDGLYRDLVPLIDAVALSVEYMDTHLEKVRKLNEGRGKHGRFLLGHEVVDSFCGGVFIVDVSTAQPFSGISFMLEQLSKTFDYWAASTPAGCSPPRFNVLLCSRDTVEAWRSTLGYVTEGLLGRLRPWYEDVKQKMPPAPGFNMEKALRTAAGMAKSQVPLFLLCGGLLESPLNTPTEMSRVLYDMQLACINTQAPMQPVHAVELYPMPQARVEGGASGVAPASEAGDDDIGDGAGPRELRPPPPAARLGGADDGMSEVSVEEAAALGSNIFALLVDSLSCERVRLLELFREVDKDSDGCLDWPQLYRLVLRLVPDATPAHIRYVQLLLDRTGDNRVRYKDLAAAVRACSRGGITVSLRDRLEVALVLHKMAILMLVGRVTPAEMFARYDTDEDSYWSEKEQWNMLKDLFPGLRPAEHALLFEAFQDVDKNGDGRISRDEWGRAFSAGGVPGLPGTGMLGTPDQIQRMKDAGELDDFTIMAMKAAEENKRLSRIRGADFPLTAALVKIAGATRGMHRRLDLGRARAFADPIDLAPLQQVRDALDANLQQLLAFEKAYGRQLTAEYQDRPFRNHPGQANPLTADPGSPARGGGAARKRPASANRALRPTRESSSAYSSSSAASSMAPSSSHRAGGAGSATGRSSHRDPPSPSRPESARSSRRAPSRPRSASSSRPPSARLLEPTASHTAYLAATVSVGGGGGSRPGSAAPGSGPGSRPGSRPGSASRQRPPASPVPAWAAAAAASDDPHLRKLAEREASSGDVAMPPLGREHSASSQQAQPWHTGASGLGGGGGSFSSRAGGGLLATRPSAEVSAAAVDVGGGGGGAAGGDPRLAGRQEYRPPSERSLLRPSASYGSRSPGSSKAPSAEPSAASVNGGGAGEAGGGLAGGASGLAGGGSGLGGGGSVLGGGGGGGGGSNASSRPNSAPSRRPGGVGGGSVGGGSVRGSVASGAGGGGSGAPAAYGKIPLPPTSRRQLPMKSATLGFEGEGEGLEGGASSAGGGLPYLSSPDPHAPPSGGVGSRPSSATRRPFGPAGFRMDSGNSRASQGWS</sequence>
<dbReference type="InterPro" id="IPR011992">
    <property type="entry name" value="EF-hand-dom_pair"/>
</dbReference>
<dbReference type="PANTHER" id="PTHR45725">
    <property type="entry name" value="FORMIN HOMOLOGY 2 FAMILY MEMBER"/>
    <property type="match status" value="1"/>
</dbReference>
<evidence type="ECO:0000313" key="5">
    <source>
        <dbReference type="EMBL" id="KAG2441658.1"/>
    </source>
</evidence>
<feature type="domain" description="EF-hand" evidence="4">
    <location>
        <begin position="2113"/>
        <end position="2148"/>
    </location>
</feature>
<keyword evidence="1" id="KW-0106">Calcium</keyword>
<feature type="compositionally biased region" description="Gly residues" evidence="3">
    <location>
        <begin position="2707"/>
        <end position="2749"/>
    </location>
</feature>
<evidence type="ECO:0000259" key="4">
    <source>
        <dbReference type="PROSITE" id="PS50222"/>
    </source>
</evidence>
<dbReference type="Gene3D" id="1.10.238.10">
    <property type="entry name" value="EF-hand"/>
    <property type="match status" value="1"/>
</dbReference>
<dbReference type="PROSITE" id="PS50222">
    <property type="entry name" value="EF_HAND_2"/>
    <property type="match status" value="2"/>
</dbReference>
<dbReference type="PROSITE" id="PS00018">
    <property type="entry name" value="EF_HAND_1"/>
    <property type="match status" value="1"/>
</dbReference>